<name>A0A7I8D746_9FIRM</name>
<feature type="region of interest" description="Disordered" evidence="1">
    <location>
        <begin position="32"/>
        <end position="57"/>
    </location>
</feature>
<feature type="chain" id="PRO_5039730135" description="DUF4854 domain-containing protein" evidence="2">
    <location>
        <begin position="23"/>
        <end position="169"/>
    </location>
</feature>
<dbReference type="KEGG" id="sman:C12CBH8_19480"/>
<evidence type="ECO:0008006" key="5">
    <source>
        <dbReference type="Google" id="ProtNLM"/>
    </source>
</evidence>
<dbReference type="RefSeq" id="WP_099322722.1">
    <property type="nucleotide sequence ID" value="NZ_AP023321.1"/>
</dbReference>
<sequence>MKKIMIRILTLGLACIMALSLAACGSDNTSSTANDNSKAAASQSSTAAESSKASTSSSGKYASIDEYVNSDIVQSQLESLTGSMEDNNIEMTVTGEGDRLIYEYTYTTDVGDVDTVVSVLEQGLEANASTFEKVASNLKLTVDVETPVVVVRYLTEDGKELCSREFSAE</sequence>
<evidence type="ECO:0000313" key="3">
    <source>
        <dbReference type="EMBL" id="BCI61309.1"/>
    </source>
</evidence>
<dbReference type="PROSITE" id="PS51257">
    <property type="entry name" value="PROKAR_LIPOPROTEIN"/>
    <property type="match status" value="1"/>
</dbReference>
<gene>
    <name evidence="3" type="ORF">C12CBH8_19480</name>
</gene>
<reference evidence="4" key="1">
    <citation type="submission" date="2020-07" db="EMBL/GenBank/DDBJ databases">
        <title>Complete genome sequencing of Clostridia bacterium strain 12CBH8.</title>
        <authorList>
            <person name="Sakamoto M."/>
            <person name="Murakami T."/>
            <person name="Mori H."/>
        </authorList>
    </citation>
    <scope>NUCLEOTIDE SEQUENCE [LARGE SCALE GENOMIC DNA]</scope>
    <source>
        <strain evidence="4">12CBH8</strain>
    </source>
</reference>
<dbReference type="InterPro" id="IPR032327">
    <property type="entry name" value="DUF4854"/>
</dbReference>
<accession>A0A7I8D746</accession>
<dbReference type="Pfam" id="PF16146">
    <property type="entry name" value="DUF4854"/>
    <property type="match status" value="1"/>
</dbReference>
<dbReference type="Proteomes" id="UP000593890">
    <property type="component" value="Chromosome"/>
</dbReference>
<keyword evidence="4" id="KW-1185">Reference proteome</keyword>
<organism evidence="3 4">
    <name type="scientific">Solibaculum mannosilyticum</name>
    <dbReference type="NCBI Taxonomy" id="2780922"/>
    <lineage>
        <taxon>Bacteria</taxon>
        <taxon>Bacillati</taxon>
        <taxon>Bacillota</taxon>
        <taxon>Clostridia</taxon>
        <taxon>Eubacteriales</taxon>
        <taxon>Oscillospiraceae</taxon>
        <taxon>Solibaculum</taxon>
    </lineage>
</organism>
<dbReference type="AlphaFoldDB" id="A0A7I8D746"/>
<evidence type="ECO:0000256" key="2">
    <source>
        <dbReference type="SAM" id="SignalP"/>
    </source>
</evidence>
<evidence type="ECO:0000313" key="4">
    <source>
        <dbReference type="Proteomes" id="UP000593890"/>
    </source>
</evidence>
<feature type="signal peptide" evidence="2">
    <location>
        <begin position="1"/>
        <end position="22"/>
    </location>
</feature>
<protein>
    <recommendedName>
        <fullName evidence="5">DUF4854 domain-containing protein</fullName>
    </recommendedName>
</protein>
<proteinExistence type="predicted"/>
<dbReference type="EMBL" id="AP023321">
    <property type="protein sequence ID" value="BCI61309.1"/>
    <property type="molecule type" value="Genomic_DNA"/>
</dbReference>
<keyword evidence="2" id="KW-0732">Signal</keyword>
<evidence type="ECO:0000256" key="1">
    <source>
        <dbReference type="SAM" id="MobiDB-lite"/>
    </source>
</evidence>